<accession>A0AAD9F7R7</accession>
<dbReference type="GO" id="GO:0016301">
    <property type="term" value="F:kinase activity"/>
    <property type="evidence" value="ECO:0007669"/>
    <property type="project" value="UniProtKB-KW"/>
</dbReference>
<proteinExistence type="predicted"/>
<evidence type="ECO:0000313" key="1">
    <source>
        <dbReference type="EMBL" id="KAK1888800.1"/>
    </source>
</evidence>
<evidence type="ECO:0000313" key="2">
    <source>
        <dbReference type="Proteomes" id="UP001228049"/>
    </source>
</evidence>
<keyword evidence="1" id="KW-0808">Transferase</keyword>
<name>A0AAD9F7R7_DISEL</name>
<gene>
    <name evidence="1" type="ORF">KUDE01_013479</name>
</gene>
<comment type="caution">
    <text evidence="1">The sequence shown here is derived from an EMBL/GenBank/DDBJ whole genome shotgun (WGS) entry which is preliminary data.</text>
</comment>
<dbReference type="EMBL" id="JASDAP010000017">
    <property type="protein sequence ID" value="KAK1888800.1"/>
    <property type="molecule type" value="Genomic_DNA"/>
</dbReference>
<dbReference type="AlphaFoldDB" id="A0AAD9F7R7"/>
<protein>
    <submittedName>
        <fullName evidence="1">Dephospho-CoA kinase</fullName>
    </submittedName>
</protein>
<feature type="non-terminal residue" evidence="1">
    <location>
        <position position="83"/>
    </location>
</feature>
<organism evidence="1 2">
    <name type="scientific">Dissostichus eleginoides</name>
    <name type="common">Patagonian toothfish</name>
    <name type="synonym">Dissostichus amissus</name>
    <dbReference type="NCBI Taxonomy" id="100907"/>
    <lineage>
        <taxon>Eukaryota</taxon>
        <taxon>Metazoa</taxon>
        <taxon>Chordata</taxon>
        <taxon>Craniata</taxon>
        <taxon>Vertebrata</taxon>
        <taxon>Euteleostomi</taxon>
        <taxon>Actinopterygii</taxon>
        <taxon>Neopterygii</taxon>
        <taxon>Teleostei</taxon>
        <taxon>Neoteleostei</taxon>
        <taxon>Acanthomorphata</taxon>
        <taxon>Eupercaria</taxon>
        <taxon>Perciformes</taxon>
        <taxon>Notothenioidei</taxon>
        <taxon>Nototheniidae</taxon>
        <taxon>Dissostichus</taxon>
    </lineage>
</organism>
<feature type="non-terminal residue" evidence="1">
    <location>
        <position position="1"/>
    </location>
</feature>
<keyword evidence="1" id="KW-0418">Kinase</keyword>
<dbReference type="Proteomes" id="UP001228049">
    <property type="component" value="Unassembled WGS sequence"/>
</dbReference>
<keyword evidence="2" id="KW-1185">Reference proteome</keyword>
<sequence length="83" mass="9088">VQRGFRPLESGTWTTMKGVHYLSHRQGLFKSPVPVLLPGGSPVTWLSMALFNPAGEQSDTAEVDLIEHISKGSGSYYNQITVN</sequence>
<reference evidence="1" key="1">
    <citation type="submission" date="2023-04" db="EMBL/GenBank/DDBJ databases">
        <title>Chromosome-level genome of Chaenocephalus aceratus.</title>
        <authorList>
            <person name="Park H."/>
        </authorList>
    </citation>
    <scope>NUCLEOTIDE SEQUENCE</scope>
    <source>
        <strain evidence="1">DE</strain>
        <tissue evidence="1">Muscle</tissue>
    </source>
</reference>